<proteinExistence type="predicted"/>
<keyword evidence="2" id="KW-1185">Reference proteome</keyword>
<accession>A0ABR0QI53</accession>
<evidence type="ECO:0000313" key="1">
    <source>
        <dbReference type="EMBL" id="KAK5838638.1"/>
    </source>
</evidence>
<dbReference type="EMBL" id="JARKNE010000003">
    <property type="protein sequence ID" value="KAK5838638.1"/>
    <property type="molecule type" value="Genomic_DNA"/>
</dbReference>
<comment type="caution">
    <text evidence="1">The sequence shown here is derived from an EMBL/GenBank/DDBJ whole genome shotgun (WGS) entry which is preliminary data.</text>
</comment>
<dbReference type="Proteomes" id="UP001358586">
    <property type="component" value="Chromosome 3"/>
</dbReference>
<evidence type="ECO:0000313" key="2">
    <source>
        <dbReference type="Proteomes" id="UP001358586"/>
    </source>
</evidence>
<protein>
    <submittedName>
        <fullName evidence="1">Uncharacterized protein</fullName>
    </submittedName>
</protein>
<reference evidence="1 2" key="1">
    <citation type="submission" date="2023-03" db="EMBL/GenBank/DDBJ databases">
        <title>WGS of Gossypium arboreum.</title>
        <authorList>
            <person name="Yu D."/>
        </authorList>
    </citation>
    <scope>NUCLEOTIDE SEQUENCE [LARGE SCALE GENOMIC DNA]</scope>
    <source>
        <tissue evidence="1">Leaf</tissue>
    </source>
</reference>
<name>A0ABR0QI53_GOSAR</name>
<sequence>MQLELFVEGDTVTDSSGITNHAALCYDLLGHSPSDGTNKFIGLKFSWLKENFETLLDYTIEIEKIQVARAYILQLIRGYLCQIPIIIEST</sequence>
<gene>
    <name evidence="1" type="ORF">PVK06_007372</name>
</gene>
<organism evidence="1 2">
    <name type="scientific">Gossypium arboreum</name>
    <name type="common">Tree cotton</name>
    <name type="synonym">Gossypium nanking</name>
    <dbReference type="NCBI Taxonomy" id="29729"/>
    <lineage>
        <taxon>Eukaryota</taxon>
        <taxon>Viridiplantae</taxon>
        <taxon>Streptophyta</taxon>
        <taxon>Embryophyta</taxon>
        <taxon>Tracheophyta</taxon>
        <taxon>Spermatophyta</taxon>
        <taxon>Magnoliopsida</taxon>
        <taxon>eudicotyledons</taxon>
        <taxon>Gunneridae</taxon>
        <taxon>Pentapetalae</taxon>
        <taxon>rosids</taxon>
        <taxon>malvids</taxon>
        <taxon>Malvales</taxon>
        <taxon>Malvaceae</taxon>
        <taxon>Malvoideae</taxon>
        <taxon>Gossypium</taxon>
    </lineage>
</organism>